<sequence length="293" mass="32877">MANTAARPVTSEQELRERVEAYLADPALGGPEISETISRVRPLGGVAIFGGMLRDLARGGAGAFRSDVDLVVDCEAEELDRFVRDMPVERNKFGGYRFVGRRFVYDLWALPNTWAVRQGHVAAHALADLTKTTFFDCDAVVYDAGTRAIHWSDRYLEKLQAETVEINLEDNPNRVGVLARTLRILFDWRQSLGPQLAWYLHQGLGELADEVCRYGAASRPESQIRSLPVARLIERIREHEVYRPFCIGDLAHNPAVGGPASATPLKRRSPTQSIRRVSCVMKKCRNDRSTQTR</sequence>
<evidence type="ECO:0000313" key="2">
    <source>
        <dbReference type="Proteomes" id="UP000325614"/>
    </source>
</evidence>
<proteinExistence type="predicted"/>
<dbReference type="KEGG" id="mico:GDR74_12210"/>
<evidence type="ECO:0000313" key="1">
    <source>
        <dbReference type="EMBL" id="QFU16924.1"/>
    </source>
</evidence>
<gene>
    <name evidence="1" type="ORF">GDR74_12210</name>
</gene>
<dbReference type="RefSeq" id="WP_152586560.1">
    <property type="nucleotide sequence ID" value="NZ_CP045423.1"/>
</dbReference>
<keyword evidence="2" id="KW-1185">Reference proteome</keyword>
<reference evidence="1 2" key="1">
    <citation type="submission" date="2019-10" db="EMBL/GenBank/DDBJ databases">
        <title>Isolation, Identification of Microvirga thermotolerans HR1, a novel thermophilic bacterium and Comparative Genomics of the genus Microvirga.</title>
        <authorList>
            <person name="Li J."/>
            <person name="Zhang W."/>
            <person name="Lin M."/>
            <person name="Wang J."/>
        </authorList>
    </citation>
    <scope>NUCLEOTIDE SEQUENCE [LARGE SCALE GENOMIC DNA]</scope>
    <source>
        <strain evidence="1 2">HR1</strain>
    </source>
</reference>
<dbReference type="Proteomes" id="UP000325614">
    <property type="component" value="Chromosome"/>
</dbReference>
<organism evidence="1 2">
    <name type="scientific">Microvirga thermotolerans</name>
    <dbReference type="NCBI Taxonomy" id="2651334"/>
    <lineage>
        <taxon>Bacteria</taxon>
        <taxon>Pseudomonadati</taxon>
        <taxon>Pseudomonadota</taxon>
        <taxon>Alphaproteobacteria</taxon>
        <taxon>Hyphomicrobiales</taxon>
        <taxon>Methylobacteriaceae</taxon>
        <taxon>Microvirga</taxon>
    </lineage>
</organism>
<evidence type="ECO:0008006" key="3">
    <source>
        <dbReference type="Google" id="ProtNLM"/>
    </source>
</evidence>
<dbReference type="EMBL" id="CP045423">
    <property type="protein sequence ID" value="QFU16924.1"/>
    <property type="molecule type" value="Genomic_DNA"/>
</dbReference>
<protein>
    <recommendedName>
        <fullName evidence="3">Poly A polymerase head domain-containing protein</fullName>
    </recommendedName>
</protein>
<dbReference type="AlphaFoldDB" id="A0A5P9K3R8"/>
<name>A0A5P9K3R8_9HYPH</name>
<accession>A0A5P9K3R8</accession>